<accession>A0A0L0FDT7</accession>
<dbReference type="AlphaFoldDB" id="A0A0L0FDT7"/>
<evidence type="ECO:0000313" key="3">
    <source>
        <dbReference type="Proteomes" id="UP000054560"/>
    </source>
</evidence>
<evidence type="ECO:0000256" key="1">
    <source>
        <dbReference type="SAM" id="MobiDB-lite"/>
    </source>
</evidence>
<evidence type="ECO:0000313" key="2">
    <source>
        <dbReference type="EMBL" id="KNC74920.1"/>
    </source>
</evidence>
<dbReference type="RefSeq" id="XP_014148822.1">
    <property type="nucleotide sequence ID" value="XM_014293347.1"/>
</dbReference>
<gene>
    <name evidence="2" type="ORF">SARC_12544</name>
</gene>
<dbReference type="GeneID" id="25913048"/>
<proteinExistence type="predicted"/>
<name>A0A0L0FDT7_9EUKA</name>
<keyword evidence="3" id="KW-1185">Reference proteome</keyword>
<organism evidence="2 3">
    <name type="scientific">Sphaeroforma arctica JP610</name>
    <dbReference type="NCBI Taxonomy" id="667725"/>
    <lineage>
        <taxon>Eukaryota</taxon>
        <taxon>Ichthyosporea</taxon>
        <taxon>Ichthyophonida</taxon>
        <taxon>Sphaeroforma</taxon>
    </lineage>
</organism>
<sequence length="132" mass="15109">MQDRLSTNFCQQQQRQSFEKEAASEYVQTPMRQGNETLIPPPPTPASIEKSRQPMHARILHLRDELCQAIEDNNTARAEALQGTIETLRATLESRPVEKRPIPSPRTWPDWPSNRYHLHHGTGYERGSPLGV</sequence>
<feature type="compositionally biased region" description="Polar residues" evidence="1">
    <location>
        <begin position="1"/>
        <end position="16"/>
    </location>
</feature>
<dbReference type="EMBL" id="KQ243979">
    <property type="protein sequence ID" value="KNC74920.1"/>
    <property type="molecule type" value="Genomic_DNA"/>
</dbReference>
<protein>
    <submittedName>
        <fullName evidence="2">Uncharacterized protein</fullName>
    </submittedName>
</protein>
<reference evidence="2 3" key="1">
    <citation type="submission" date="2011-02" db="EMBL/GenBank/DDBJ databases">
        <title>The Genome Sequence of Sphaeroforma arctica JP610.</title>
        <authorList>
            <consortium name="The Broad Institute Genome Sequencing Platform"/>
            <person name="Russ C."/>
            <person name="Cuomo C."/>
            <person name="Young S.K."/>
            <person name="Zeng Q."/>
            <person name="Gargeya S."/>
            <person name="Alvarado L."/>
            <person name="Berlin A."/>
            <person name="Chapman S.B."/>
            <person name="Chen Z."/>
            <person name="Freedman E."/>
            <person name="Gellesch M."/>
            <person name="Goldberg J."/>
            <person name="Griggs A."/>
            <person name="Gujja S."/>
            <person name="Heilman E."/>
            <person name="Heiman D."/>
            <person name="Howarth C."/>
            <person name="Mehta T."/>
            <person name="Neiman D."/>
            <person name="Pearson M."/>
            <person name="Roberts A."/>
            <person name="Saif S."/>
            <person name="Shea T."/>
            <person name="Shenoy N."/>
            <person name="Sisk P."/>
            <person name="Stolte C."/>
            <person name="Sykes S."/>
            <person name="White J."/>
            <person name="Yandava C."/>
            <person name="Burger G."/>
            <person name="Gray M.W."/>
            <person name="Holland P.W.H."/>
            <person name="King N."/>
            <person name="Lang F.B.F."/>
            <person name="Roger A.J."/>
            <person name="Ruiz-Trillo I."/>
            <person name="Haas B."/>
            <person name="Nusbaum C."/>
            <person name="Birren B."/>
        </authorList>
    </citation>
    <scope>NUCLEOTIDE SEQUENCE [LARGE SCALE GENOMIC DNA]</scope>
    <source>
        <strain evidence="2 3">JP610</strain>
    </source>
</reference>
<dbReference type="Proteomes" id="UP000054560">
    <property type="component" value="Unassembled WGS sequence"/>
</dbReference>
<feature type="compositionally biased region" description="Polar residues" evidence="1">
    <location>
        <begin position="26"/>
        <end position="36"/>
    </location>
</feature>
<feature type="region of interest" description="Disordered" evidence="1">
    <location>
        <begin position="94"/>
        <end position="132"/>
    </location>
</feature>
<feature type="region of interest" description="Disordered" evidence="1">
    <location>
        <begin position="1"/>
        <end position="53"/>
    </location>
</feature>